<dbReference type="InterPro" id="IPR023214">
    <property type="entry name" value="HAD_sf"/>
</dbReference>
<feature type="region of interest" description="Disordered" evidence="2">
    <location>
        <begin position="1"/>
        <end position="78"/>
    </location>
</feature>
<dbReference type="EMBL" id="KV407456">
    <property type="protein sequence ID" value="KZF24580.1"/>
    <property type="molecule type" value="Genomic_DNA"/>
</dbReference>
<feature type="region of interest" description="Disordered" evidence="2">
    <location>
        <begin position="261"/>
        <end position="287"/>
    </location>
</feature>
<dbReference type="SFLD" id="SFLDG01129">
    <property type="entry name" value="C1.5:_HAD__Beta-PGM__Phosphata"/>
    <property type="match status" value="1"/>
</dbReference>
<evidence type="ECO:0000313" key="3">
    <source>
        <dbReference type="EMBL" id="KZF24580.1"/>
    </source>
</evidence>
<evidence type="ECO:0000256" key="1">
    <source>
        <dbReference type="ARBA" id="ARBA00022801"/>
    </source>
</evidence>
<protein>
    <recommendedName>
        <fullName evidence="5">HAD-like protein</fullName>
    </recommendedName>
</protein>
<feature type="compositionally biased region" description="Low complexity" evidence="2">
    <location>
        <begin position="1"/>
        <end position="10"/>
    </location>
</feature>
<gene>
    <name evidence="3" type="ORF">L228DRAFT_245545</name>
</gene>
<dbReference type="RefSeq" id="XP_018190135.1">
    <property type="nucleotide sequence ID" value="XM_018332188.1"/>
</dbReference>
<keyword evidence="4" id="KW-1185">Reference proteome</keyword>
<dbReference type="STRING" id="1328760.A0A165I9E6"/>
<dbReference type="SUPFAM" id="SSF56784">
    <property type="entry name" value="HAD-like"/>
    <property type="match status" value="1"/>
</dbReference>
<organism evidence="3 4">
    <name type="scientific">Xylona heveae (strain CBS 132557 / TC161)</name>
    <dbReference type="NCBI Taxonomy" id="1328760"/>
    <lineage>
        <taxon>Eukaryota</taxon>
        <taxon>Fungi</taxon>
        <taxon>Dikarya</taxon>
        <taxon>Ascomycota</taxon>
        <taxon>Pezizomycotina</taxon>
        <taxon>Xylonomycetes</taxon>
        <taxon>Xylonales</taxon>
        <taxon>Xylonaceae</taxon>
        <taxon>Xylona</taxon>
    </lineage>
</organism>
<feature type="compositionally biased region" description="Low complexity" evidence="2">
    <location>
        <begin position="68"/>
        <end position="78"/>
    </location>
</feature>
<dbReference type="Gene3D" id="3.40.50.1000">
    <property type="entry name" value="HAD superfamily/HAD-like"/>
    <property type="match status" value="1"/>
</dbReference>
<dbReference type="GO" id="GO:0016787">
    <property type="term" value="F:hydrolase activity"/>
    <property type="evidence" value="ECO:0007669"/>
    <property type="project" value="UniProtKB-KW"/>
</dbReference>
<dbReference type="OrthoDB" id="3256520at2759"/>
<dbReference type="InterPro" id="IPR023198">
    <property type="entry name" value="PGP-like_dom2"/>
</dbReference>
<evidence type="ECO:0008006" key="5">
    <source>
        <dbReference type="Google" id="ProtNLM"/>
    </source>
</evidence>
<name>A0A165I9E6_XYLHT</name>
<dbReference type="PANTHER" id="PTHR43316:SF3">
    <property type="entry name" value="HALOACID DEHALOGENASE, TYPE II (AFU_ORTHOLOGUE AFUA_2G07750)-RELATED"/>
    <property type="match status" value="1"/>
</dbReference>
<keyword evidence="1" id="KW-0378">Hydrolase</keyword>
<reference evidence="3 4" key="1">
    <citation type="journal article" date="2016" name="Fungal Biol.">
        <title>The genome of Xylona heveae provides a window into fungal endophytism.</title>
        <authorList>
            <person name="Gazis R."/>
            <person name="Kuo A."/>
            <person name="Riley R."/>
            <person name="LaButti K."/>
            <person name="Lipzen A."/>
            <person name="Lin J."/>
            <person name="Amirebrahimi M."/>
            <person name="Hesse C.N."/>
            <person name="Spatafora J.W."/>
            <person name="Henrissat B."/>
            <person name="Hainaut M."/>
            <person name="Grigoriev I.V."/>
            <person name="Hibbett D.S."/>
        </authorList>
    </citation>
    <scope>NUCLEOTIDE SEQUENCE [LARGE SCALE GENOMIC DNA]</scope>
    <source>
        <strain evidence="3 4">TC161</strain>
    </source>
</reference>
<evidence type="ECO:0000313" key="4">
    <source>
        <dbReference type="Proteomes" id="UP000076632"/>
    </source>
</evidence>
<accession>A0A165I9E6</accession>
<feature type="compositionally biased region" description="Basic residues" evidence="2">
    <location>
        <begin position="316"/>
        <end position="325"/>
    </location>
</feature>
<feature type="compositionally biased region" description="Low complexity" evidence="2">
    <location>
        <begin position="213"/>
        <end position="225"/>
    </location>
</feature>
<feature type="region of interest" description="Disordered" evidence="2">
    <location>
        <begin position="209"/>
        <end position="232"/>
    </location>
</feature>
<evidence type="ECO:0000256" key="2">
    <source>
        <dbReference type="SAM" id="MobiDB-lite"/>
    </source>
</evidence>
<feature type="compositionally biased region" description="Acidic residues" evidence="2">
    <location>
        <begin position="417"/>
        <end position="431"/>
    </location>
</feature>
<dbReference type="GeneID" id="28897325"/>
<dbReference type="PANTHER" id="PTHR43316">
    <property type="entry name" value="HYDROLASE, HALOACID DELAHOGENASE-RELATED"/>
    <property type="match status" value="1"/>
</dbReference>
<feature type="region of interest" description="Disordered" evidence="2">
    <location>
        <begin position="147"/>
        <end position="168"/>
    </location>
</feature>
<dbReference type="InterPro" id="IPR051540">
    <property type="entry name" value="S-2-haloacid_dehalogenase"/>
</dbReference>
<feature type="compositionally biased region" description="Acidic residues" evidence="2">
    <location>
        <begin position="439"/>
        <end position="475"/>
    </location>
</feature>
<feature type="region of interest" description="Disordered" evidence="2">
    <location>
        <begin position="415"/>
        <end position="504"/>
    </location>
</feature>
<dbReference type="SFLD" id="SFLDS00003">
    <property type="entry name" value="Haloacid_Dehalogenase"/>
    <property type="match status" value="1"/>
</dbReference>
<dbReference type="InParanoid" id="A0A165I9E6"/>
<dbReference type="AlphaFoldDB" id="A0A165I9E6"/>
<feature type="compositionally biased region" description="Polar residues" evidence="2">
    <location>
        <begin position="147"/>
        <end position="162"/>
    </location>
</feature>
<dbReference type="Proteomes" id="UP000076632">
    <property type="component" value="Unassembled WGS sequence"/>
</dbReference>
<dbReference type="Gene3D" id="1.10.150.240">
    <property type="entry name" value="Putative phosphatase, domain 2"/>
    <property type="match status" value="1"/>
</dbReference>
<sequence>MPSPSSSTSPRQSHTHKKKHVDVSNNLIADGNLFTKATFPPRSTRHPQQQAQQEQSGPRTRVESYKLGIGPDPKGGKPIMSTDTNVVESNTSINVTQKTRTNNTQRTKRNPNLVIAFDLYGTLLSTESIAEKLAEVFANEIEEFKGESSNVNNGKTEKSGSSPAREKANEVATLWRRYQLEYTWRLNSMDKYYPFSTVTRRSLHHALAEAFPSSSSSSSTATTSSRKTKKVLSSSAIQTVMSAYDSLSTFPDVNPALSALAKLQQSSSPSSSPPSPSSSSSSSSSQKRNITAVIFSNGTQRMVSNSVTKSSDLRPHYPHYHHPHHQQQQQQHLFDKLITMDDLGLRLYKPAPEVYEELATRVGKDGAVAASGAGAVSDMAECMLVSVNPFDIVGARAAGMKAVWVNRGGGPGWVDCLLEEEDDDDSDSDSDSYDHDHDHDDDDDDDDDDGEERGGNEEDEDEEEDGNEQDKEEDENYGRRKRGGSKPSQKRQERNKGKYKPTAIIPSLEDLVDVIRPEL</sequence>
<feature type="region of interest" description="Disordered" evidence="2">
    <location>
        <begin position="303"/>
        <end position="328"/>
    </location>
</feature>
<dbReference type="InterPro" id="IPR036412">
    <property type="entry name" value="HAD-like_sf"/>
</dbReference>
<proteinExistence type="predicted"/>